<dbReference type="RefSeq" id="XP_022391109.1">
    <property type="nucleotide sequence ID" value="XM_022529716.1"/>
</dbReference>
<feature type="transmembrane region" description="Helical" evidence="6">
    <location>
        <begin position="92"/>
        <end position="112"/>
    </location>
</feature>
<feature type="transmembrane region" description="Helical" evidence="6">
    <location>
        <begin position="207"/>
        <end position="227"/>
    </location>
</feature>
<dbReference type="PANTHER" id="PTHR45649">
    <property type="entry name" value="AMINO-ACID PERMEASE BAT1"/>
    <property type="match status" value="1"/>
</dbReference>
<feature type="transmembrane region" description="Helical" evidence="6">
    <location>
        <begin position="438"/>
        <end position="458"/>
    </location>
</feature>
<feature type="transmembrane region" description="Helical" evidence="6">
    <location>
        <begin position="527"/>
        <end position="546"/>
    </location>
</feature>
<evidence type="ECO:0000256" key="5">
    <source>
        <dbReference type="ARBA" id="ARBA00023136"/>
    </source>
</evidence>
<feature type="transmembrane region" description="Helical" evidence="6">
    <location>
        <begin position="133"/>
        <end position="156"/>
    </location>
</feature>
<feature type="transmembrane region" description="Helical" evidence="6">
    <location>
        <begin position="327"/>
        <end position="357"/>
    </location>
</feature>
<evidence type="ECO:0000256" key="3">
    <source>
        <dbReference type="ARBA" id="ARBA00022692"/>
    </source>
</evidence>
<feature type="transmembrane region" description="Helical" evidence="6">
    <location>
        <begin position="493"/>
        <end position="515"/>
    </location>
</feature>
<comment type="caution">
    <text evidence="7">The sequence shown here is derived from an EMBL/GenBank/DDBJ whole genome shotgun (WGS) entry which is preliminary data.</text>
</comment>
<feature type="transmembrane region" description="Helical" evidence="6">
    <location>
        <begin position="408"/>
        <end position="426"/>
    </location>
</feature>
<gene>
    <name evidence="7" type="ORF">ABOM_002586</name>
</gene>
<dbReference type="Proteomes" id="UP000179179">
    <property type="component" value="Unassembled WGS sequence"/>
</dbReference>
<sequence length="560" mass="60603">MKNRVEVGHCLSPDRDDLDLAKIGKRAILKRNFSTLSILAFSCTITATWEGILKQVITFLLPMTKLDSVYYSCMTWLTKSSGGPAGAVYEYIFAWIGTGSCFLVLAELSSMAPTSGGQYHWCAMLAPPSCMKFYSYITGWITVFAWQTAFASIALLSGTEIQGAAILTFKNYQSEHYHGTLILWACVILALAVNATGGKLLPRLENLVFVLHIVGFLAILITLTYVADHKSAKEVFTTWTNSGGWSSNGIVFFIGMQGSVFAFSGGDAAVHMAEEVHKASVVIPRALILTALINGALGFGMLVGVLFCMGDLEAATSTPTGYPYMEIFFQATNSLGGAVAMICIALVICVCSAIGMIAATSRQLWSFARDRGVPGWRLWSKACCPFFLRILMSAVADGEVQVSPTTNIPIYSVCFTMAVSCLLGLINIGSDVALKDILSMAVSGLYLSYLTVGTLLLYRRLCGHIRASSECEDMTVNVPNAPLVWGPFRVPGILGAVNNGFAVCYMIVVIFFSFWPTTVVVDYKSMNYSVVGTFGTVIIAVLYYVVRARHVYDGPVVEGG</sequence>
<feature type="transmembrane region" description="Helical" evidence="6">
    <location>
        <begin position="286"/>
        <end position="307"/>
    </location>
</feature>
<organism evidence="7 8">
    <name type="scientific">Aspergillus bombycis</name>
    <dbReference type="NCBI Taxonomy" id="109264"/>
    <lineage>
        <taxon>Eukaryota</taxon>
        <taxon>Fungi</taxon>
        <taxon>Dikarya</taxon>
        <taxon>Ascomycota</taxon>
        <taxon>Pezizomycotina</taxon>
        <taxon>Eurotiomycetes</taxon>
        <taxon>Eurotiomycetidae</taxon>
        <taxon>Eurotiales</taxon>
        <taxon>Aspergillaceae</taxon>
        <taxon>Aspergillus</taxon>
    </lineage>
</organism>
<dbReference type="GO" id="GO:0016020">
    <property type="term" value="C:membrane"/>
    <property type="evidence" value="ECO:0007669"/>
    <property type="project" value="UniProtKB-SubCell"/>
</dbReference>
<accession>A0A1F8A6L1</accession>
<evidence type="ECO:0000256" key="4">
    <source>
        <dbReference type="ARBA" id="ARBA00022989"/>
    </source>
</evidence>
<dbReference type="OrthoDB" id="3257095at2759"/>
<dbReference type="EMBL" id="LYCR01000023">
    <property type="protein sequence ID" value="OGM47392.1"/>
    <property type="molecule type" value="Genomic_DNA"/>
</dbReference>
<dbReference type="Gene3D" id="1.20.1740.10">
    <property type="entry name" value="Amino acid/polyamine transporter I"/>
    <property type="match status" value="1"/>
</dbReference>
<proteinExistence type="predicted"/>
<evidence type="ECO:0000313" key="8">
    <source>
        <dbReference type="Proteomes" id="UP000179179"/>
    </source>
</evidence>
<dbReference type="GO" id="GO:0022857">
    <property type="term" value="F:transmembrane transporter activity"/>
    <property type="evidence" value="ECO:0007669"/>
    <property type="project" value="InterPro"/>
</dbReference>
<keyword evidence="3 6" id="KW-0812">Transmembrane</keyword>
<feature type="transmembrane region" description="Helical" evidence="6">
    <location>
        <begin position="176"/>
        <end position="195"/>
    </location>
</feature>
<dbReference type="Pfam" id="PF13520">
    <property type="entry name" value="AA_permease_2"/>
    <property type="match status" value="1"/>
</dbReference>
<dbReference type="PIRSF" id="PIRSF006060">
    <property type="entry name" value="AA_transporter"/>
    <property type="match status" value="1"/>
</dbReference>
<evidence type="ECO:0000256" key="2">
    <source>
        <dbReference type="ARBA" id="ARBA00022448"/>
    </source>
</evidence>
<dbReference type="PANTHER" id="PTHR45649:SF25">
    <property type="entry name" value="TRANSPORTER, PUTATIVE (EUROFUNG)-RELATED"/>
    <property type="match status" value="1"/>
</dbReference>
<protein>
    <submittedName>
        <fullName evidence="7">Choline transport protein</fullName>
    </submittedName>
</protein>
<dbReference type="InterPro" id="IPR002293">
    <property type="entry name" value="AA/rel_permease1"/>
</dbReference>
<evidence type="ECO:0000256" key="1">
    <source>
        <dbReference type="ARBA" id="ARBA00004141"/>
    </source>
</evidence>
<dbReference type="GeneID" id="34445976"/>
<evidence type="ECO:0000313" key="7">
    <source>
        <dbReference type="EMBL" id="OGM47392.1"/>
    </source>
</evidence>
<keyword evidence="4 6" id="KW-1133">Transmembrane helix</keyword>
<reference evidence="7 8" key="1">
    <citation type="journal article" date="2016" name="Genome Biol. Evol.">
        <title>Draft genome sequence of an aflatoxigenic Aspergillus species, A. bombycis.</title>
        <authorList>
            <person name="Moore G.G."/>
            <person name="Mack B.M."/>
            <person name="Beltz S.B."/>
            <person name="Gilbert M.K."/>
        </authorList>
    </citation>
    <scope>NUCLEOTIDE SEQUENCE [LARGE SCALE GENOMIC DNA]</scope>
    <source>
        <strain evidence="8">NRRL 26010</strain>
    </source>
</reference>
<keyword evidence="2" id="KW-0813">Transport</keyword>
<feature type="transmembrane region" description="Helical" evidence="6">
    <location>
        <begin position="247"/>
        <end position="265"/>
    </location>
</feature>
<name>A0A1F8A6L1_9EURO</name>
<comment type="subcellular location">
    <subcellularLocation>
        <location evidence="1">Membrane</location>
        <topology evidence="1">Multi-pass membrane protein</topology>
    </subcellularLocation>
</comment>
<keyword evidence="8" id="KW-1185">Reference proteome</keyword>
<evidence type="ECO:0000256" key="6">
    <source>
        <dbReference type="SAM" id="Phobius"/>
    </source>
</evidence>
<dbReference type="AlphaFoldDB" id="A0A1F8A6L1"/>
<keyword evidence="5 6" id="KW-0472">Membrane</keyword>